<dbReference type="Proteomes" id="UP000777482">
    <property type="component" value="Unassembled WGS sequence"/>
</dbReference>
<evidence type="ECO:0000313" key="4">
    <source>
        <dbReference type="EMBL" id="KAG0655340.1"/>
    </source>
</evidence>
<dbReference type="GO" id="GO:0004038">
    <property type="term" value="F:allantoinase activity"/>
    <property type="evidence" value="ECO:0007669"/>
    <property type="project" value="TreeGrafter"/>
</dbReference>
<evidence type="ECO:0000259" key="3">
    <source>
        <dbReference type="Pfam" id="PF01979"/>
    </source>
</evidence>
<dbReference type="SUPFAM" id="SSF51338">
    <property type="entry name" value="Composite domain of metallo-dependent hydrolases"/>
    <property type="match status" value="1"/>
</dbReference>
<feature type="compositionally biased region" description="Acidic residues" evidence="1">
    <location>
        <begin position="1"/>
        <end position="10"/>
    </location>
</feature>
<dbReference type="GO" id="GO:0006145">
    <property type="term" value="P:purine nucleobase catabolic process"/>
    <property type="evidence" value="ECO:0007669"/>
    <property type="project" value="TreeGrafter"/>
</dbReference>
<feature type="transmembrane region" description="Helical" evidence="2">
    <location>
        <begin position="50"/>
        <end position="72"/>
    </location>
</feature>
<dbReference type="PANTHER" id="PTHR43668:SF5">
    <property type="entry name" value="AMIDOHYDROLASE 3 DOMAIN-CONTAINING PROTEIN"/>
    <property type="match status" value="1"/>
</dbReference>
<evidence type="ECO:0000256" key="2">
    <source>
        <dbReference type="SAM" id="Phobius"/>
    </source>
</evidence>
<keyword evidence="2" id="KW-0812">Transmembrane</keyword>
<dbReference type="EMBL" id="PUHQ01000123">
    <property type="protein sequence ID" value="KAG0655340.1"/>
    <property type="molecule type" value="Genomic_DNA"/>
</dbReference>
<dbReference type="InterPro" id="IPR006680">
    <property type="entry name" value="Amidohydro-rel"/>
</dbReference>
<dbReference type="PANTHER" id="PTHR43668">
    <property type="entry name" value="ALLANTOINASE"/>
    <property type="match status" value="1"/>
</dbReference>
<keyword evidence="5" id="KW-1185">Reference proteome</keyword>
<feature type="domain" description="Amidohydrolase-related" evidence="3">
    <location>
        <begin position="196"/>
        <end position="570"/>
    </location>
</feature>
<sequence length="1042" mass="113803">MHDADDDGSDYNDKEWSSLLEGDDVTSSPPPPRQQRAQQQNLQSDMTIKWYLCWCAAFILPMTAILGHYGAFTKPSPAPSNPAAAASMASLSADSLRDWQHTIDRCEDLHLLPGPPDDFLATRQKSDRVTDTTPHVLIKNARVWTGQVDADGKYQTLQNASLRLRYGLITEITEGGAAAPAAEKEEETVVDAQGAWITPGIFDMHSHLGVDAQPSLSGTDDTNSRARPIQPQLRTIDAINAHDLAYRRTVAGGVTTTLVLPGSANNIGAFLIKLRPTQERTIDSLALELPYNVATPPSPSSNSSSSSRRRPRWRHMKHACGENIRRVYSQTRLDLAWNFRNAYAEATKLKRAQDRFCERALEAHAKGLYLQSEGSSSSSAAAEEFPDDLKQEALVDVLRGKVKVNTHCYTVEDLNSFIRLTHEFQFPVAAFHHAHETYLVPDLLKQSWPGNGTATPAVALFSLNGRYKREAWFGSEYAAKVLSEAKVPITFVSDHPVTDSRHLLYQAQQAHHYGLDADLALASITSTPARIAGMSHRVGILQPKYDADLVLWTDHPLKLGATPQQVWIDGIPQLVEPFPPAIVSPNEAIDPPPQASLPGDYNPLHQQPSDDGFEFLDYGETEHTPQAELVDRVRFVNVSEIILPRGEGSRHYNQERGRLERPLQAIVSLQGGGRLECLAEDCPAEKGLRTVDLKGGALLPPLVTYGSAIGLTDIISEKSTTETSVPDPLSSESLSSLPHFLSQRTVPAAHDALTFDGKQLRTAERNGVRIAITAPPGKGFLRGLSVAFRTGAENVLEPGAVLREVTALHIQIGHLGSAASVAAEIAELRKLLSGKQNNAPANIDYVTSMEEAFALVAHEALPLVIRADKADVLASLVKLKLAIESKLSRKMQWAIHGGQEAHLVASQLADAEINVILTSPRSFPTTWDARRALPGPPLTADTAVTVLHQAGVRVALGVEEEWQPSSLMWEAAWAHKLSRGKISRSDAVKLVSTNVEDLFNLPQHASSSSEHLPEFVAYEGDPFEFGARVVAAHGNNEIKIFP</sequence>
<proteinExistence type="predicted"/>
<keyword evidence="2" id="KW-1133">Transmembrane helix</keyword>
<comment type="caution">
    <text evidence="4">The sequence shown here is derived from an EMBL/GenBank/DDBJ whole genome shotgun (WGS) entry which is preliminary data.</text>
</comment>
<dbReference type="AlphaFoldDB" id="A0A9P6VVU1"/>
<dbReference type="GO" id="GO:0005737">
    <property type="term" value="C:cytoplasm"/>
    <property type="evidence" value="ECO:0007669"/>
    <property type="project" value="TreeGrafter"/>
</dbReference>
<gene>
    <name evidence="4" type="ORF">C6P46_001037</name>
</gene>
<dbReference type="InterPro" id="IPR032466">
    <property type="entry name" value="Metal_Hydrolase"/>
</dbReference>
<dbReference type="InterPro" id="IPR011059">
    <property type="entry name" value="Metal-dep_hydrolase_composite"/>
</dbReference>
<name>A0A9P6VVU1_RHOMI</name>
<organism evidence="4 5">
    <name type="scientific">Rhodotorula mucilaginosa</name>
    <name type="common">Yeast</name>
    <name type="synonym">Rhodotorula rubra</name>
    <dbReference type="NCBI Taxonomy" id="5537"/>
    <lineage>
        <taxon>Eukaryota</taxon>
        <taxon>Fungi</taxon>
        <taxon>Dikarya</taxon>
        <taxon>Basidiomycota</taxon>
        <taxon>Pucciniomycotina</taxon>
        <taxon>Microbotryomycetes</taxon>
        <taxon>Sporidiobolales</taxon>
        <taxon>Sporidiobolaceae</taxon>
        <taxon>Rhodotorula</taxon>
    </lineage>
</organism>
<evidence type="ECO:0000313" key="5">
    <source>
        <dbReference type="Proteomes" id="UP000777482"/>
    </source>
</evidence>
<dbReference type="InterPro" id="IPR050138">
    <property type="entry name" value="DHOase/Allantoinase_Hydrolase"/>
</dbReference>
<dbReference type="Gene3D" id="3.20.20.140">
    <property type="entry name" value="Metal-dependent hydrolases"/>
    <property type="match status" value="2"/>
</dbReference>
<dbReference type="Pfam" id="PF01979">
    <property type="entry name" value="Amidohydro_1"/>
    <property type="match status" value="1"/>
</dbReference>
<accession>A0A9P6VVU1</accession>
<feature type="region of interest" description="Disordered" evidence="1">
    <location>
        <begin position="291"/>
        <end position="314"/>
    </location>
</feature>
<reference evidence="4 5" key="1">
    <citation type="submission" date="2020-11" db="EMBL/GenBank/DDBJ databases">
        <title>Kefir isolates.</title>
        <authorList>
            <person name="Marcisauskas S."/>
            <person name="Kim Y."/>
            <person name="Blasche S."/>
        </authorList>
    </citation>
    <scope>NUCLEOTIDE SEQUENCE [LARGE SCALE GENOMIC DNA]</scope>
    <source>
        <strain evidence="4 5">KR</strain>
    </source>
</reference>
<dbReference type="SUPFAM" id="SSF51556">
    <property type="entry name" value="Metallo-dependent hydrolases"/>
    <property type="match status" value="1"/>
</dbReference>
<evidence type="ECO:0000256" key="1">
    <source>
        <dbReference type="SAM" id="MobiDB-lite"/>
    </source>
</evidence>
<dbReference type="OrthoDB" id="10258955at2759"/>
<protein>
    <recommendedName>
        <fullName evidence="3">Amidohydrolase-related domain-containing protein</fullName>
    </recommendedName>
</protein>
<keyword evidence="2" id="KW-0472">Membrane</keyword>
<feature type="region of interest" description="Disordered" evidence="1">
    <location>
        <begin position="1"/>
        <end position="40"/>
    </location>
</feature>